<organism evidence="3 4">
    <name type="scientific">Gossypium darwinii</name>
    <name type="common">Darwin's cotton</name>
    <name type="synonym">Gossypium barbadense var. darwinii</name>
    <dbReference type="NCBI Taxonomy" id="34276"/>
    <lineage>
        <taxon>Eukaryota</taxon>
        <taxon>Viridiplantae</taxon>
        <taxon>Streptophyta</taxon>
        <taxon>Embryophyta</taxon>
        <taxon>Tracheophyta</taxon>
        <taxon>Spermatophyta</taxon>
        <taxon>Magnoliopsida</taxon>
        <taxon>eudicotyledons</taxon>
        <taxon>Gunneridae</taxon>
        <taxon>Pentapetalae</taxon>
        <taxon>rosids</taxon>
        <taxon>malvids</taxon>
        <taxon>Malvales</taxon>
        <taxon>Malvaceae</taxon>
        <taxon>Malvoideae</taxon>
        <taxon>Gossypium</taxon>
    </lineage>
</organism>
<dbReference type="Proteomes" id="UP000323506">
    <property type="component" value="Chromosome A03"/>
</dbReference>
<evidence type="ECO:0000313" key="4">
    <source>
        <dbReference type="Proteomes" id="UP000323506"/>
    </source>
</evidence>
<gene>
    <name evidence="3" type="ORF">ES288_A03G088100v1</name>
</gene>
<keyword evidence="4" id="KW-1185">Reference proteome</keyword>
<name>A0A5D2H1N7_GOSDA</name>
<evidence type="ECO:0000256" key="2">
    <source>
        <dbReference type="SAM" id="SignalP"/>
    </source>
</evidence>
<protein>
    <recommendedName>
        <fullName evidence="5">Thioredoxin domain-containing protein</fullName>
    </recommendedName>
</protein>
<feature type="signal peptide" evidence="2">
    <location>
        <begin position="1"/>
        <end position="17"/>
    </location>
</feature>
<dbReference type="PANTHER" id="PTHR44303">
    <property type="entry name" value="DNAJ HOMOLOG SUBFAMILY C MEMBER 16"/>
    <property type="match status" value="1"/>
</dbReference>
<dbReference type="AlphaFoldDB" id="A0A5D2H1N7"/>
<dbReference type="InterPro" id="IPR052448">
    <property type="entry name" value="DnaJ_C16_autophagy_reg"/>
</dbReference>
<proteinExistence type="predicted"/>
<dbReference type="PANTHER" id="PTHR44303:SF2">
    <property type="entry name" value="DNAJ HOMOLOG SUBFAMILY C MEMBER 16"/>
    <property type="match status" value="1"/>
</dbReference>
<accession>A0A5D2H1N7</accession>
<sequence>MERTFFIQLSILLSVSAESNQSAQFANSWKRIAALLNGVANIGMVELGEVQVAAYLSERKPMGRFFFRNGLPSVVAFPSGCKTSDCLTRFEGELSVDAVIDWFAMAVLNLPRIFYYSKESLGPRFLAKSSPHKVKVIFFSKTGERATPAIRQAARDYWNYATFACVLWREEEFSVWWNTFGVESAPAVVFLKDPGLKPLVYHGSVNDSWFLDVLEQNKQQELPQLRSLTSEELGCDARGYSRAGRDTLTWYCAILAGRLGPELDSMRETMRRVQETLSKSSELKAASEDEHSITAAVALKSKRLTLSWLDGETQKNYCFFYLNIESSYETCGPRRVPTDVPRLFIIRYERNATEDTFKVDKKAKSIWEFHQQEVDPAAQLSVTYNVSAEVSRIIQWMSNIIEDGDSRKLPFYRVKTPELVPEDAEPFWSRGPQGLLSKSMGTKQKIQRTIIRIYDYLGDPRIGPALLLGALMSFGSIWLMRTQQNRSVQSSQPSQADNGDKLKPRERCRERNASKRNLPPSITDFEPKDSYQMPLSDSD</sequence>
<feature type="region of interest" description="Disordered" evidence="1">
    <location>
        <begin position="485"/>
        <end position="539"/>
    </location>
</feature>
<dbReference type="EMBL" id="CM017690">
    <property type="protein sequence ID" value="TYH24385.1"/>
    <property type="molecule type" value="Genomic_DNA"/>
</dbReference>
<feature type="compositionally biased region" description="Polar residues" evidence="1">
    <location>
        <begin position="485"/>
        <end position="497"/>
    </location>
</feature>
<keyword evidence="2" id="KW-0732">Signal</keyword>
<evidence type="ECO:0000256" key="1">
    <source>
        <dbReference type="SAM" id="MobiDB-lite"/>
    </source>
</evidence>
<feature type="compositionally biased region" description="Basic and acidic residues" evidence="1">
    <location>
        <begin position="498"/>
        <end position="513"/>
    </location>
</feature>
<reference evidence="3 4" key="1">
    <citation type="submission" date="2019-06" db="EMBL/GenBank/DDBJ databases">
        <title>WGS assembly of Gossypium darwinii.</title>
        <authorList>
            <person name="Chen Z.J."/>
            <person name="Sreedasyam A."/>
            <person name="Ando A."/>
            <person name="Song Q."/>
            <person name="De L."/>
            <person name="Hulse-Kemp A."/>
            <person name="Ding M."/>
            <person name="Ye W."/>
            <person name="Kirkbride R."/>
            <person name="Jenkins J."/>
            <person name="Plott C."/>
            <person name="Lovell J."/>
            <person name="Lin Y.-M."/>
            <person name="Vaughn R."/>
            <person name="Liu B."/>
            <person name="Li W."/>
            <person name="Simpson S."/>
            <person name="Scheffler B."/>
            <person name="Saski C."/>
            <person name="Grover C."/>
            <person name="Hu G."/>
            <person name="Conover J."/>
            <person name="Carlson J."/>
            <person name="Shu S."/>
            <person name="Boston L."/>
            <person name="Williams M."/>
            <person name="Peterson D."/>
            <person name="Mcgee K."/>
            <person name="Jones D."/>
            <person name="Wendel J."/>
            <person name="Stelly D."/>
            <person name="Grimwood J."/>
            <person name="Schmutz J."/>
        </authorList>
    </citation>
    <scope>NUCLEOTIDE SEQUENCE [LARGE SCALE GENOMIC DNA]</scope>
    <source>
        <strain evidence="3">1808015.09</strain>
    </source>
</reference>
<evidence type="ECO:0008006" key="5">
    <source>
        <dbReference type="Google" id="ProtNLM"/>
    </source>
</evidence>
<evidence type="ECO:0000313" key="3">
    <source>
        <dbReference type="EMBL" id="TYH24385.1"/>
    </source>
</evidence>
<feature type="chain" id="PRO_5022761174" description="Thioredoxin domain-containing protein" evidence="2">
    <location>
        <begin position="18"/>
        <end position="539"/>
    </location>
</feature>